<dbReference type="InterPro" id="IPR024450">
    <property type="entry name" value="DUF3874"/>
</dbReference>
<reference evidence="3 4" key="1">
    <citation type="submission" date="2013-04" db="EMBL/GenBank/DDBJ databases">
        <title>The Genome Sequence of Parabacteroides goldsteinii DSM 19448.</title>
        <authorList>
            <consortium name="The Broad Institute Genomics Platform"/>
            <person name="Earl A."/>
            <person name="Ward D."/>
            <person name="Feldgarden M."/>
            <person name="Gevers D."/>
            <person name="Martens E."/>
            <person name="Sakamoto M."/>
            <person name="Benno Y."/>
            <person name="Song Y."/>
            <person name="Liu C."/>
            <person name="Lee J."/>
            <person name="Bolanos M."/>
            <person name="Vaisanen M.L."/>
            <person name="Finegold S.M."/>
            <person name="Walker B."/>
            <person name="Young S."/>
            <person name="Zeng Q."/>
            <person name="Gargeya S."/>
            <person name="Fitzgerald M."/>
            <person name="Haas B."/>
            <person name="Abouelleil A."/>
            <person name="Allen A.W."/>
            <person name="Alvarado L."/>
            <person name="Arachchi H.M."/>
            <person name="Berlin A.M."/>
            <person name="Chapman S.B."/>
            <person name="Gainer-Dewar J."/>
            <person name="Goldberg J."/>
            <person name="Griggs A."/>
            <person name="Gujja S."/>
            <person name="Hansen M."/>
            <person name="Howarth C."/>
            <person name="Imamovic A."/>
            <person name="Ireland A."/>
            <person name="Larimer J."/>
            <person name="McCowan C."/>
            <person name="Murphy C."/>
            <person name="Pearson M."/>
            <person name="Poon T.W."/>
            <person name="Priest M."/>
            <person name="Roberts A."/>
            <person name="Saif S."/>
            <person name="Shea T."/>
            <person name="Sisk P."/>
            <person name="Sykes S."/>
            <person name="Wortman J."/>
            <person name="Nusbaum C."/>
            <person name="Birren B."/>
        </authorList>
    </citation>
    <scope>NUCLEOTIDE SEQUENCE [LARGE SCALE GENOMIC DNA]</scope>
    <source>
        <strain evidence="3 4">DSM 19448</strain>
    </source>
</reference>
<dbReference type="EMBL" id="AQHV01000012">
    <property type="protein sequence ID" value="KKB54859.1"/>
    <property type="molecule type" value="Genomic_DNA"/>
</dbReference>
<dbReference type="Pfam" id="PF05272">
    <property type="entry name" value="VapE-like_dom"/>
    <property type="match status" value="1"/>
</dbReference>
<dbReference type="PANTHER" id="PTHR34985:SF1">
    <property type="entry name" value="SLR0554 PROTEIN"/>
    <property type="match status" value="1"/>
</dbReference>
<feature type="domain" description="DUF3874" evidence="2">
    <location>
        <begin position="379"/>
        <end position="448"/>
    </location>
</feature>
<dbReference type="RefSeq" id="WP_046146307.1">
    <property type="nucleotide sequence ID" value="NZ_KQ033912.1"/>
</dbReference>
<gene>
    <name evidence="3" type="ORF">HMPREF1535_02612</name>
</gene>
<dbReference type="STRING" id="927665.HMPREF1535_02612"/>
<evidence type="ECO:0000259" key="2">
    <source>
        <dbReference type="Pfam" id="PF12990"/>
    </source>
</evidence>
<proteinExistence type="predicted"/>
<dbReference type="HOGENOM" id="CLU_024375_0_0_10"/>
<dbReference type="Pfam" id="PF12990">
    <property type="entry name" value="DUF3874"/>
    <property type="match status" value="1"/>
</dbReference>
<accession>A0A0F5JAQ5</accession>
<name>A0A0F5JAQ5_9BACT</name>
<evidence type="ECO:0000259" key="1">
    <source>
        <dbReference type="Pfam" id="PF05272"/>
    </source>
</evidence>
<protein>
    <submittedName>
        <fullName evidence="3">Uncharacterized protein</fullName>
    </submittedName>
</protein>
<dbReference type="AlphaFoldDB" id="A0A0F5JAQ5"/>
<dbReference type="PANTHER" id="PTHR34985">
    <property type="entry name" value="SLR0554 PROTEIN"/>
    <property type="match status" value="1"/>
</dbReference>
<organism evidence="3 4">
    <name type="scientific">Parabacteroides goldsteinii DSM 19448 = WAL 12034</name>
    <dbReference type="NCBI Taxonomy" id="927665"/>
    <lineage>
        <taxon>Bacteria</taxon>
        <taxon>Pseudomonadati</taxon>
        <taxon>Bacteroidota</taxon>
        <taxon>Bacteroidia</taxon>
        <taxon>Bacteroidales</taxon>
        <taxon>Tannerellaceae</taxon>
        <taxon>Parabacteroides</taxon>
    </lineage>
</organism>
<feature type="domain" description="Virulence-associated protein E-like" evidence="1">
    <location>
        <begin position="162"/>
        <end position="375"/>
    </location>
</feature>
<evidence type="ECO:0000313" key="3">
    <source>
        <dbReference type="EMBL" id="KKB54859.1"/>
    </source>
</evidence>
<dbReference type="InterPro" id="IPR007936">
    <property type="entry name" value="VapE-like_dom"/>
</dbReference>
<sequence length="452" mass="51859">MNAIKNLIEKLCDLVMHGRFSDETEVITNAVSEVMPVVATEELPEKHPTMMQEVSGVNNAGNVVPLAATDTPLQKATRAMMAMEQFLGEQYDLRFNKLTSETEFRKRNLSGACFQPVGQRELNSFCIEARKQGIDCWDRDVSRYVFSDSIPEYHPFRLYMDELPDWDGIDRIDSLARRVSSVPLWVKCFHRWLLGMAAQWLETDRLHANSVSPVLVSRTQGKQKSTFCKLLLPRELQRYYTDSYDLSAQSAAECKLTEFGLINMDEFDKFTPRKMALLKNLMQVVNPCVRKAHQKNYRPLPRVASFIATSNQKELLTDPTGSRRFLCVEIENKIDCSPLDYRQLYAQLKAELLAGERYWFTSEEEAEIMAANESYYKHPVEEDVFRSCFRPAEYGEKALMLSAAEIFQRLKKHNPAAMRSVSAGNFGKFLSSLGIERKHTESGNYYRVVALV</sequence>
<evidence type="ECO:0000313" key="4">
    <source>
        <dbReference type="Proteomes" id="UP000033047"/>
    </source>
</evidence>
<comment type="caution">
    <text evidence="3">The sequence shown here is derived from an EMBL/GenBank/DDBJ whole genome shotgun (WGS) entry which is preliminary data.</text>
</comment>
<dbReference type="Proteomes" id="UP000033047">
    <property type="component" value="Unassembled WGS sequence"/>
</dbReference>
<dbReference type="PATRIC" id="fig|927665.4.peg.2687"/>